<dbReference type="Proteomes" id="UP000830115">
    <property type="component" value="Chromosome"/>
</dbReference>
<gene>
    <name evidence="1" type="ORF">K9S39_00515</name>
</gene>
<accession>A0ABY4M2W8</accession>
<sequence>MSWRTFAAALADPQRPLAGLSPDWWAIGHSTATTAVALQQDGTLLADRPDSPSLAVLRDRLTAWDRRVGLRQASPMAATAGPTEKGC</sequence>
<evidence type="ECO:0000313" key="1">
    <source>
        <dbReference type="EMBL" id="UQA90581.1"/>
    </source>
</evidence>
<organism evidence="1 2">
    <name type="scientific">Streptomyces halobius</name>
    <dbReference type="NCBI Taxonomy" id="2879846"/>
    <lineage>
        <taxon>Bacteria</taxon>
        <taxon>Bacillati</taxon>
        <taxon>Actinomycetota</taxon>
        <taxon>Actinomycetes</taxon>
        <taxon>Kitasatosporales</taxon>
        <taxon>Streptomycetaceae</taxon>
        <taxon>Streptomyces</taxon>
    </lineage>
</organism>
<protein>
    <submittedName>
        <fullName evidence="1">Uncharacterized protein</fullName>
    </submittedName>
</protein>
<reference evidence="1" key="1">
    <citation type="submission" date="2021-10" db="EMBL/GenBank/DDBJ databases">
        <title>Streptomyces nigrumlapis sp.nov.,an antimicrobial producing actinobacterium isolated from Black Gobi rocks.</title>
        <authorList>
            <person name="Wen Y."/>
            <person name="Zhang W."/>
            <person name="Liu X.G."/>
        </authorList>
    </citation>
    <scope>NUCLEOTIDE SEQUENCE</scope>
    <source>
        <strain evidence="1">ST13-2-2</strain>
    </source>
</reference>
<evidence type="ECO:0000313" key="2">
    <source>
        <dbReference type="Proteomes" id="UP000830115"/>
    </source>
</evidence>
<name>A0ABY4M2W8_9ACTN</name>
<proteinExistence type="predicted"/>
<keyword evidence="2" id="KW-1185">Reference proteome</keyword>
<dbReference type="RefSeq" id="WP_248861322.1">
    <property type="nucleotide sequence ID" value="NZ_CP086322.1"/>
</dbReference>
<dbReference type="EMBL" id="CP086322">
    <property type="protein sequence ID" value="UQA90581.1"/>
    <property type="molecule type" value="Genomic_DNA"/>
</dbReference>